<gene>
    <name evidence="1" type="ORF">CWC39_07990</name>
</gene>
<reference evidence="1 2" key="1">
    <citation type="journal article" date="2018" name="Syst. Appl. Microbiol.">
        <title>Corynebacterium heidelbergense sp. nov., isolated from the preen glands of Egyptian geese (Alopochen aegyptiacus).</title>
        <authorList>
            <person name="Braun M.S."/>
            <person name="Wang E."/>
            <person name="Zimmermann S."/>
            <person name="Wink M."/>
        </authorList>
    </citation>
    <scope>NUCLEOTIDE SEQUENCE [LARGE SCALE GENOMIC DNA]</scope>
    <source>
        <strain evidence="1 2">DSM 104638</strain>
    </source>
</reference>
<dbReference type="EMBL" id="PHQP01000065">
    <property type="protein sequence ID" value="RAV33537.1"/>
    <property type="molecule type" value="Genomic_DNA"/>
</dbReference>
<evidence type="ECO:0000313" key="2">
    <source>
        <dbReference type="Proteomes" id="UP000251047"/>
    </source>
</evidence>
<dbReference type="AlphaFoldDB" id="A0A364VA90"/>
<evidence type="ECO:0000313" key="1">
    <source>
        <dbReference type="EMBL" id="RAV33537.1"/>
    </source>
</evidence>
<organism evidence="1 2">
    <name type="scientific">Corynebacterium heidelbergense</name>
    <dbReference type="NCBI Taxonomy" id="2055947"/>
    <lineage>
        <taxon>Bacteria</taxon>
        <taxon>Bacillati</taxon>
        <taxon>Actinomycetota</taxon>
        <taxon>Actinomycetes</taxon>
        <taxon>Mycobacteriales</taxon>
        <taxon>Corynebacteriaceae</taxon>
        <taxon>Corynebacterium</taxon>
    </lineage>
</organism>
<name>A0A364VA90_9CORY</name>
<sequence length="97" mass="10614">MSNAPAVIRYPWRATLRTTIVAAIALLPLLPEIAEAANIDTVPAVVSFLTVTAAIQRVLAVPGVEKWLRNHTTFLSSTHPADQQADELDYVGKHRKD</sequence>
<dbReference type="Proteomes" id="UP000251047">
    <property type="component" value="Unassembled WGS sequence"/>
</dbReference>
<protein>
    <recommendedName>
        <fullName evidence="3">Holin</fullName>
    </recommendedName>
</protein>
<proteinExistence type="predicted"/>
<accession>A0A364VA90</accession>
<evidence type="ECO:0008006" key="3">
    <source>
        <dbReference type="Google" id="ProtNLM"/>
    </source>
</evidence>
<comment type="caution">
    <text evidence="1">The sequence shown here is derived from an EMBL/GenBank/DDBJ whole genome shotgun (WGS) entry which is preliminary data.</text>
</comment>